<keyword evidence="3" id="KW-1185">Reference proteome</keyword>
<proteinExistence type="predicted"/>
<dbReference type="OrthoDB" id="2862147at2"/>
<dbReference type="KEGG" id="prt:AUC31_10700"/>
<accession>A0A0U2Z8Q2</accession>
<sequence>MQKGASKLKLALAVLTVLAAVFTIGGCMAAKADDPKMETIERVLELQFNGPDEEFLEAMWNPANKQIVDGVEVNEAFEQQVDDKYGAYFTDSELDQFMRVFGTYFPGLADIYGYELRLEDVDIELSDTVANRYLFTAEVAFQKKGGKEQRAEVGGVVLFSTVQEGKIGKFTYTDDQGLSERLKQ</sequence>
<dbReference type="EMBL" id="CP013659">
    <property type="protein sequence ID" value="ALS75636.1"/>
    <property type="molecule type" value="Genomic_DNA"/>
</dbReference>
<protein>
    <submittedName>
        <fullName evidence="2">Uncharacterized protein</fullName>
    </submittedName>
</protein>
<dbReference type="RefSeq" id="WP_058382339.1">
    <property type="nucleotide sequence ID" value="NZ_CP013659.2"/>
</dbReference>
<feature type="signal peptide" evidence="1">
    <location>
        <begin position="1"/>
        <end position="32"/>
    </location>
</feature>
<evidence type="ECO:0000313" key="2">
    <source>
        <dbReference type="EMBL" id="ALS75636.1"/>
    </source>
</evidence>
<dbReference type="PROSITE" id="PS51257">
    <property type="entry name" value="PROKAR_LIPOPROTEIN"/>
    <property type="match status" value="1"/>
</dbReference>
<dbReference type="STRING" id="200991.AUC31_10700"/>
<organism evidence="2 3">
    <name type="scientific">Planococcus rifietoensis</name>
    <dbReference type="NCBI Taxonomy" id="200991"/>
    <lineage>
        <taxon>Bacteria</taxon>
        <taxon>Bacillati</taxon>
        <taxon>Bacillota</taxon>
        <taxon>Bacilli</taxon>
        <taxon>Bacillales</taxon>
        <taxon>Caryophanaceae</taxon>
        <taxon>Planococcus</taxon>
    </lineage>
</organism>
<feature type="chain" id="PRO_5039120321" evidence="1">
    <location>
        <begin position="33"/>
        <end position="184"/>
    </location>
</feature>
<dbReference type="AlphaFoldDB" id="A0A0U2Z8Q2"/>
<name>A0A0U2Z8Q2_9BACL</name>
<dbReference type="Proteomes" id="UP000067683">
    <property type="component" value="Chromosome"/>
</dbReference>
<evidence type="ECO:0000256" key="1">
    <source>
        <dbReference type="SAM" id="SignalP"/>
    </source>
</evidence>
<gene>
    <name evidence="2" type="ORF">AUC31_10700</name>
</gene>
<evidence type="ECO:0000313" key="3">
    <source>
        <dbReference type="Proteomes" id="UP000067683"/>
    </source>
</evidence>
<reference evidence="2" key="1">
    <citation type="submission" date="2016-01" db="EMBL/GenBank/DDBJ databases">
        <title>Complete genome of Planococcus rifietoensis type strain M8.</title>
        <authorList>
            <person name="See-Too W.S."/>
        </authorList>
    </citation>
    <scope>NUCLEOTIDE SEQUENCE [LARGE SCALE GENOMIC DNA]</scope>
    <source>
        <strain evidence="2">M8</strain>
    </source>
</reference>
<keyword evidence="1" id="KW-0732">Signal</keyword>